<dbReference type="RefSeq" id="WP_204733767.1">
    <property type="nucleotide sequence ID" value="NZ_JAVDWE010000006.1"/>
</dbReference>
<dbReference type="InterPro" id="IPR000873">
    <property type="entry name" value="AMP-dep_synth/lig_dom"/>
</dbReference>
<dbReference type="EC" id="6.2.1.3" evidence="3"/>
<dbReference type="Gene3D" id="3.40.50.12780">
    <property type="entry name" value="N-terminal domain of ligase-like"/>
    <property type="match status" value="1"/>
</dbReference>
<feature type="domain" description="AMP-dependent synthetase/ligase" evidence="1">
    <location>
        <begin position="13"/>
        <end position="363"/>
    </location>
</feature>
<protein>
    <submittedName>
        <fullName evidence="3">Long-chain acyl-CoA synthetase</fullName>
        <ecNumber evidence="3">6.2.1.3</ecNumber>
    </submittedName>
</protein>
<dbReference type="Pfam" id="PF13193">
    <property type="entry name" value="AMP-binding_C"/>
    <property type="match status" value="1"/>
</dbReference>
<dbReference type="EMBL" id="JAVDWE010000006">
    <property type="protein sequence ID" value="MDR7094768.1"/>
    <property type="molecule type" value="Genomic_DNA"/>
</dbReference>
<dbReference type="InterPro" id="IPR042099">
    <property type="entry name" value="ANL_N_sf"/>
</dbReference>
<evidence type="ECO:0000313" key="4">
    <source>
        <dbReference type="Proteomes" id="UP001265550"/>
    </source>
</evidence>
<dbReference type="InterPro" id="IPR025110">
    <property type="entry name" value="AMP-bd_C"/>
</dbReference>
<dbReference type="Pfam" id="PF00501">
    <property type="entry name" value="AMP-binding"/>
    <property type="match status" value="1"/>
</dbReference>
<evidence type="ECO:0000259" key="2">
    <source>
        <dbReference type="Pfam" id="PF13193"/>
    </source>
</evidence>
<evidence type="ECO:0000259" key="1">
    <source>
        <dbReference type="Pfam" id="PF00501"/>
    </source>
</evidence>
<evidence type="ECO:0000313" key="3">
    <source>
        <dbReference type="EMBL" id="MDR7094768.1"/>
    </source>
</evidence>
<dbReference type="GO" id="GO:0004467">
    <property type="term" value="F:long-chain fatty acid-CoA ligase activity"/>
    <property type="evidence" value="ECO:0007669"/>
    <property type="project" value="UniProtKB-EC"/>
</dbReference>
<dbReference type="SUPFAM" id="SSF56801">
    <property type="entry name" value="Acetyl-CoA synthetase-like"/>
    <property type="match status" value="1"/>
</dbReference>
<name>A0ABU1VC22_9BURK</name>
<accession>A0ABU1VC22</accession>
<dbReference type="Proteomes" id="UP001265550">
    <property type="component" value="Unassembled WGS sequence"/>
</dbReference>
<keyword evidence="4" id="KW-1185">Reference proteome</keyword>
<gene>
    <name evidence="3" type="ORF">J2X09_002511</name>
</gene>
<organism evidence="3 4">
    <name type="scientific">Hydrogenophaga laconesensis</name>
    <dbReference type="NCBI Taxonomy" id="1805971"/>
    <lineage>
        <taxon>Bacteria</taxon>
        <taxon>Pseudomonadati</taxon>
        <taxon>Pseudomonadota</taxon>
        <taxon>Betaproteobacteria</taxon>
        <taxon>Burkholderiales</taxon>
        <taxon>Comamonadaceae</taxon>
        <taxon>Hydrogenophaga</taxon>
    </lineage>
</organism>
<keyword evidence="3" id="KW-0436">Ligase</keyword>
<proteinExistence type="predicted"/>
<reference evidence="3 4" key="1">
    <citation type="submission" date="2023-07" db="EMBL/GenBank/DDBJ databases">
        <title>Sorghum-associated microbial communities from plants grown in Nebraska, USA.</title>
        <authorList>
            <person name="Schachtman D."/>
        </authorList>
    </citation>
    <scope>NUCLEOTIDE SEQUENCE [LARGE SCALE GENOMIC DNA]</scope>
    <source>
        <strain evidence="3 4">BE240</strain>
    </source>
</reference>
<feature type="domain" description="AMP-binding enzyme C-terminal" evidence="2">
    <location>
        <begin position="415"/>
        <end position="487"/>
    </location>
</feature>
<dbReference type="PANTHER" id="PTHR43201:SF32">
    <property type="entry name" value="2-SUCCINYLBENZOATE--COA LIGASE, CHLOROPLASTIC_PEROXISOMAL"/>
    <property type="match status" value="1"/>
</dbReference>
<sequence>MTSALPTLIDLLAHNAVAHADRAAVIVDDDTHTHAMLYEAVQRQAAALAALGVSGGDRIVIVAGNRTEVLVLLGAAAWRGAMLVPLNLRLSPAEVAQQSRDASPSLVIVDTACAALWGAAWPEGMPGVRTLVLDTAVWPSLAVAGPGAAAPVPRQDTPESGVLMLYTAAVQGHARGAVLAQSQLTASAQQIGQVWSLGTDDRWLGVLPLFHAAGIGLSLALLAAGGACVLLPRFDPAAAVAAVDRHHITVSATFAPMLGAMLDAARAGGATLASLRIGMGLEPPAVQERLAALCPSAGFWSAYGQAEVSSMVCLGLQRERPGAAGRAVPPSQVRIQDAAGQPVAANVEGEIAVQGPTVFLGYWDVEAKRPFKPADPWHRTGDLGRIDDEGWLWFAGRTAQKQLIKTGGENVYPAEVEQVLLEHPAVAEAFVFGRPDEKWGEAVHAACALKPGMNTTEAALIAFVEQRLARYKRPQSVSFREAPLERTAV</sequence>
<comment type="caution">
    <text evidence="3">The sequence shown here is derived from an EMBL/GenBank/DDBJ whole genome shotgun (WGS) entry which is preliminary data.</text>
</comment>
<dbReference type="InterPro" id="IPR045851">
    <property type="entry name" value="AMP-bd_C_sf"/>
</dbReference>
<dbReference type="PANTHER" id="PTHR43201">
    <property type="entry name" value="ACYL-COA SYNTHETASE"/>
    <property type="match status" value="1"/>
</dbReference>
<dbReference type="Gene3D" id="3.30.300.30">
    <property type="match status" value="1"/>
</dbReference>